<feature type="compositionally biased region" description="Polar residues" evidence="1">
    <location>
        <begin position="239"/>
        <end position="258"/>
    </location>
</feature>
<organism evidence="2 3">
    <name type="scientific">Linum trigynum</name>
    <dbReference type="NCBI Taxonomy" id="586398"/>
    <lineage>
        <taxon>Eukaryota</taxon>
        <taxon>Viridiplantae</taxon>
        <taxon>Streptophyta</taxon>
        <taxon>Embryophyta</taxon>
        <taxon>Tracheophyta</taxon>
        <taxon>Spermatophyta</taxon>
        <taxon>Magnoliopsida</taxon>
        <taxon>eudicotyledons</taxon>
        <taxon>Gunneridae</taxon>
        <taxon>Pentapetalae</taxon>
        <taxon>rosids</taxon>
        <taxon>fabids</taxon>
        <taxon>Malpighiales</taxon>
        <taxon>Linaceae</taxon>
        <taxon>Linum</taxon>
    </lineage>
</organism>
<accession>A0AAV2DCH9</accession>
<dbReference type="AlphaFoldDB" id="A0AAV2DCH9"/>
<proteinExistence type="predicted"/>
<dbReference type="Proteomes" id="UP001497516">
    <property type="component" value="Chromosome 2"/>
</dbReference>
<protein>
    <submittedName>
        <fullName evidence="2">Uncharacterized protein</fullName>
    </submittedName>
</protein>
<reference evidence="2 3" key="1">
    <citation type="submission" date="2024-04" db="EMBL/GenBank/DDBJ databases">
        <authorList>
            <person name="Fracassetti M."/>
        </authorList>
    </citation>
    <scope>NUCLEOTIDE SEQUENCE [LARGE SCALE GENOMIC DNA]</scope>
</reference>
<evidence type="ECO:0000313" key="3">
    <source>
        <dbReference type="Proteomes" id="UP001497516"/>
    </source>
</evidence>
<keyword evidence="3" id="KW-1185">Reference proteome</keyword>
<name>A0AAV2DCH9_9ROSI</name>
<evidence type="ECO:0000313" key="2">
    <source>
        <dbReference type="EMBL" id="CAL1371235.1"/>
    </source>
</evidence>
<sequence length="258" mass="29013">MAAANPHVALQLAQAAIFNGKCFGSAEDYSRYLLKFQDRELCPSVALDPSHFNRYDMNIPALINSLGWTDIIHNQHYGFRPEAVRMFYANMKPCYNTVPPSFTTIVFNYLITVNVELLSLLLGIPINGFEVMDAQDFQSVGFDEVAAFRRYTQDTGRYYPNMLSSGRLPNDLKVLHFYITRVFLPRSYGHSIIHPTDLWILASARENRAISYPHLMCWSHDDSTAGPSGPKELSGEGSDGNNSEAGISDYMSSPSYPF</sequence>
<dbReference type="EMBL" id="OZ034815">
    <property type="protein sequence ID" value="CAL1371235.1"/>
    <property type="molecule type" value="Genomic_DNA"/>
</dbReference>
<feature type="region of interest" description="Disordered" evidence="1">
    <location>
        <begin position="223"/>
        <end position="258"/>
    </location>
</feature>
<gene>
    <name evidence="2" type="ORF">LTRI10_LOCUS13312</name>
</gene>
<evidence type="ECO:0000256" key="1">
    <source>
        <dbReference type="SAM" id="MobiDB-lite"/>
    </source>
</evidence>